<feature type="transmembrane region" description="Helical" evidence="1">
    <location>
        <begin position="33"/>
        <end position="53"/>
    </location>
</feature>
<dbReference type="PROSITE" id="PS00409">
    <property type="entry name" value="PROKAR_NTER_METHYL"/>
    <property type="match status" value="1"/>
</dbReference>
<comment type="caution">
    <text evidence="2">The sequence shown here is derived from an EMBL/GenBank/DDBJ whole genome shotgun (WGS) entry which is preliminary data.</text>
</comment>
<sequence>MKTPVPSAEYPVLSEEHETRYSVLGTQHFHRGFTLLELIIVISIVAILAGLFLSRIPYYQEQAEKAAMEQIAGAMQSALVMRTGSLMVRGAANEKELGALAIDNPMNWLQQKPKNYSGEFFDPTARTVTPGHWMFDLKSHDLIYVLDRSDYFTPGKDGQKWIRFHVQLQFETPAGAAAGGQKELASSLFAPTEPYHWFD</sequence>
<dbReference type="InterPro" id="IPR012902">
    <property type="entry name" value="N_methyl_site"/>
</dbReference>
<organism evidence="2">
    <name type="scientific">mine drainage metagenome</name>
    <dbReference type="NCBI Taxonomy" id="410659"/>
    <lineage>
        <taxon>unclassified sequences</taxon>
        <taxon>metagenomes</taxon>
        <taxon>ecological metagenomes</taxon>
    </lineage>
</organism>
<keyword evidence="1" id="KW-0472">Membrane</keyword>
<evidence type="ECO:0000313" key="2">
    <source>
        <dbReference type="EMBL" id="OIR19387.1"/>
    </source>
</evidence>
<dbReference type="NCBIfam" id="TIGR02532">
    <property type="entry name" value="IV_pilin_GFxxxE"/>
    <property type="match status" value="1"/>
</dbReference>
<proteinExistence type="predicted"/>
<dbReference type="AlphaFoldDB" id="A0A1J5TGW1"/>
<accession>A0A1J5TGW1</accession>
<keyword evidence="1" id="KW-0812">Transmembrane</keyword>
<dbReference type="Pfam" id="PF07963">
    <property type="entry name" value="N_methyl"/>
    <property type="match status" value="1"/>
</dbReference>
<gene>
    <name evidence="2" type="ORF">GALL_02670</name>
</gene>
<dbReference type="InterPro" id="IPR045584">
    <property type="entry name" value="Pilin-like"/>
</dbReference>
<reference evidence="2" key="1">
    <citation type="submission" date="2016-10" db="EMBL/GenBank/DDBJ databases">
        <title>Sequence of Gallionella enrichment culture.</title>
        <authorList>
            <person name="Poehlein A."/>
            <person name="Muehling M."/>
            <person name="Daniel R."/>
        </authorList>
    </citation>
    <scope>NUCLEOTIDE SEQUENCE</scope>
</reference>
<protein>
    <submittedName>
        <fullName evidence="2">Putative major pilin subunit</fullName>
    </submittedName>
</protein>
<evidence type="ECO:0000256" key="1">
    <source>
        <dbReference type="SAM" id="Phobius"/>
    </source>
</evidence>
<dbReference type="SUPFAM" id="SSF54523">
    <property type="entry name" value="Pili subunits"/>
    <property type="match status" value="1"/>
</dbReference>
<name>A0A1J5TGW1_9ZZZZ</name>
<dbReference type="Gene3D" id="3.30.700.10">
    <property type="entry name" value="Glycoprotein, Type 4 Pilin"/>
    <property type="match status" value="1"/>
</dbReference>
<keyword evidence="1" id="KW-1133">Transmembrane helix</keyword>
<dbReference type="EMBL" id="MLJW01000001">
    <property type="protein sequence ID" value="OIR19387.1"/>
    <property type="molecule type" value="Genomic_DNA"/>
</dbReference>